<organism evidence="2 3">
    <name type="scientific">Perilla frutescens var. hirtella</name>
    <name type="common">Perilla citriodora</name>
    <name type="synonym">Perilla setoyensis</name>
    <dbReference type="NCBI Taxonomy" id="608512"/>
    <lineage>
        <taxon>Eukaryota</taxon>
        <taxon>Viridiplantae</taxon>
        <taxon>Streptophyta</taxon>
        <taxon>Embryophyta</taxon>
        <taxon>Tracheophyta</taxon>
        <taxon>Spermatophyta</taxon>
        <taxon>Magnoliopsida</taxon>
        <taxon>eudicotyledons</taxon>
        <taxon>Gunneridae</taxon>
        <taxon>Pentapetalae</taxon>
        <taxon>asterids</taxon>
        <taxon>lamiids</taxon>
        <taxon>Lamiales</taxon>
        <taxon>Lamiaceae</taxon>
        <taxon>Nepetoideae</taxon>
        <taxon>Elsholtzieae</taxon>
        <taxon>Perilla</taxon>
    </lineage>
</organism>
<feature type="region of interest" description="Disordered" evidence="1">
    <location>
        <begin position="28"/>
        <end position="48"/>
    </location>
</feature>
<sequence>MTEKLDQLAKSIAALQVQLSNNFPRKGMRDEESILGPPPQNYVGEGSQSRTQYTNKAKALVEPYANQMFTPLPRVDFPKFDGINPRVWVLSYTSALNIVSGDYLDYVDQFEELKECMAVCGQGIYTEPYFVASSLSGLSEELKAAITMFNPTTLQQTQMIDRRALGICYNCDDRYTPRHRCTHRVHYMIMSEEEEVAYLQPLINMEEEPGPEAHMEETQMSLHALKGNDTITTLKFNGTCNRHNLRILMETGRTLSFIKDSTTHMLGCKVETVAHLLIKVANGQRLISSSKT</sequence>
<accession>A0AAD4JK13</accession>
<reference evidence="2 3" key="1">
    <citation type="journal article" date="2021" name="Nat. Commun.">
        <title>Incipient diploidization of the medicinal plant Perilla within 10,000 years.</title>
        <authorList>
            <person name="Zhang Y."/>
            <person name="Shen Q."/>
            <person name="Leng L."/>
            <person name="Zhang D."/>
            <person name="Chen S."/>
            <person name="Shi Y."/>
            <person name="Ning Z."/>
            <person name="Chen S."/>
        </authorList>
    </citation>
    <scope>NUCLEOTIDE SEQUENCE [LARGE SCALE GENOMIC DNA]</scope>
    <source>
        <strain evidence="3">cv. PC099</strain>
    </source>
</reference>
<dbReference type="AlphaFoldDB" id="A0AAD4JK13"/>
<evidence type="ECO:0000256" key="1">
    <source>
        <dbReference type="SAM" id="MobiDB-lite"/>
    </source>
</evidence>
<evidence type="ECO:0000313" key="3">
    <source>
        <dbReference type="Proteomes" id="UP001190926"/>
    </source>
</evidence>
<evidence type="ECO:0000313" key="2">
    <source>
        <dbReference type="EMBL" id="KAH6835280.1"/>
    </source>
</evidence>
<proteinExistence type="predicted"/>
<dbReference type="EMBL" id="SDAM02000037">
    <property type="protein sequence ID" value="KAH6835280.1"/>
    <property type="molecule type" value="Genomic_DNA"/>
</dbReference>
<dbReference type="Proteomes" id="UP001190926">
    <property type="component" value="Unassembled WGS sequence"/>
</dbReference>
<keyword evidence="3" id="KW-1185">Reference proteome</keyword>
<comment type="caution">
    <text evidence="2">The sequence shown here is derived from an EMBL/GenBank/DDBJ whole genome shotgun (WGS) entry which is preliminary data.</text>
</comment>
<name>A0AAD4JK13_PERFH</name>
<gene>
    <name evidence="2" type="ORF">C2S53_014623</name>
</gene>
<protein>
    <submittedName>
        <fullName evidence="2">Uncharacterized protein</fullName>
    </submittedName>
</protein>